<name>A0ABX5W2Q2_9BRAD</name>
<evidence type="ECO:0000256" key="1">
    <source>
        <dbReference type="ARBA" id="ARBA00003502"/>
    </source>
</evidence>
<dbReference type="Gene3D" id="1.10.10.10">
    <property type="entry name" value="Winged helix-like DNA-binding domain superfamily/Winged helix DNA-binding domain"/>
    <property type="match status" value="1"/>
</dbReference>
<dbReference type="Proteomes" id="UP000319298">
    <property type="component" value="Chromosome"/>
</dbReference>
<gene>
    <name evidence="7" type="ORF">FJN17_07900</name>
</gene>
<dbReference type="PRINTS" id="PR00039">
    <property type="entry name" value="HTHLYSR"/>
</dbReference>
<dbReference type="Pfam" id="PF00126">
    <property type="entry name" value="HTH_1"/>
    <property type="match status" value="1"/>
</dbReference>
<proteinExistence type="inferred from homology"/>
<comment type="similarity">
    <text evidence="2">Belongs to the LysR transcriptional regulatory family.</text>
</comment>
<dbReference type="PANTHER" id="PTHR30346:SF0">
    <property type="entry name" value="HCA OPERON TRANSCRIPTIONAL ACTIVATOR HCAR"/>
    <property type="match status" value="1"/>
</dbReference>
<dbReference type="InterPro" id="IPR005119">
    <property type="entry name" value="LysR_subst-bd"/>
</dbReference>
<dbReference type="EMBL" id="CP041090">
    <property type="protein sequence ID" value="QDF37495.1"/>
    <property type="molecule type" value="Genomic_DNA"/>
</dbReference>
<evidence type="ECO:0000256" key="3">
    <source>
        <dbReference type="ARBA" id="ARBA00023015"/>
    </source>
</evidence>
<dbReference type="SUPFAM" id="SSF46785">
    <property type="entry name" value="Winged helix' DNA-binding domain"/>
    <property type="match status" value="1"/>
</dbReference>
<protein>
    <submittedName>
        <fullName evidence="7">LysR substrate-binding domain-containing protein</fullName>
    </submittedName>
</protein>
<dbReference type="Pfam" id="PF03466">
    <property type="entry name" value="LysR_substrate"/>
    <property type="match status" value="1"/>
</dbReference>
<reference evidence="8" key="1">
    <citation type="submission" date="2019-06" db="EMBL/GenBank/DDBJ databases">
        <title>Whole-Genome Sequence of Bradyrhizobium sp. 3 Strain 65S1MB.</title>
        <authorList>
            <person name="Bromfield E.S.P."/>
            <person name="Cloutier S."/>
            <person name="Nguyen H.D.T."/>
        </authorList>
    </citation>
    <scope>NUCLEOTIDE SEQUENCE [LARGE SCALE GENOMIC DNA]</scope>
    <source>
        <strain evidence="8">65S1MB</strain>
    </source>
</reference>
<dbReference type="InterPro" id="IPR036388">
    <property type="entry name" value="WH-like_DNA-bd_sf"/>
</dbReference>
<evidence type="ECO:0000256" key="4">
    <source>
        <dbReference type="ARBA" id="ARBA00023125"/>
    </source>
</evidence>
<feature type="domain" description="HTH lysR-type" evidence="6">
    <location>
        <begin position="1"/>
        <end position="58"/>
    </location>
</feature>
<dbReference type="PROSITE" id="PS50931">
    <property type="entry name" value="HTH_LYSR"/>
    <property type="match status" value="1"/>
</dbReference>
<dbReference type="PANTHER" id="PTHR30346">
    <property type="entry name" value="TRANSCRIPTIONAL DUAL REGULATOR HCAR-RELATED"/>
    <property type="match status" value="1"/>
</dbReference>
<reference evidence="7 8" key="2">
    <citation type="journal article" date="2020" name="Int. J. Syst. Evol. Microbiol.">
        <title>Description and complete genome sequences of Bradyrhizobium symbiodeficiens sp. nov., a non-symbiotic bacterium associated with legumes native to Canada.</title>
        <authorList>
            <person name="Bromfield E.S.P."/>
            <person name="Cloutier S."/>
            <person name="Nguyen H.D.T."/>
        </authorList>
    </citation>
    <scope>NUCLEOTIDE SEQUENCE [LARGE SCALE GENOMIC DNA]</scope>
    <source>
        <strain evidence="7 8">65S1MB</strain>
    </source>
</reference>
<evidence type="ECO:0000256" key="2">
    <source>
        <dbReference type="ARBA" id="ARBA00009437"/>
    </source>
</evidence>
<keyword evidence="8" id="KW-1185">Reference proteome</keyword>
<evidence type="ECO:0000256" key="5">
    <source>
        <dbReference type="ARBA" id="ARBA00023163"/>
    </source>
</evidence>
<comment type="function">
    <text evidence="1">NodD regulates the expression of the nodABCFE genes which encode other nodulation proteins. NodD is also a negative regulator of its own expression. Binds flavonoids as inducers.</text>
</comment>
<organism evidence="7 8">
    <name type="scientific">Bradyrhizobium symbiodeficiens</name>
    <dbReference type="NCBI Taxonomy" id="1404367"/>
    <lineage>
        <taxon>Bacteria</taxon>
        <taxon>Pseudomonadati</taxon>
        <taxon>Pseudomonadota</taxon>
        <taxon>Alphaproteobacteria</taxon>
        <taxon>Hyphomicrobiales</taxon>
        <taxon>Nitrobacteraceae</taxon>
        <taxon>Bradyrhizobium</taxon>
    </lineage>
</organism>
<keyword evidence="3" id="KW-0805">Transcription regulation</keyword>
<evidence type="ECO:0000259" key="6">
    <source>
        <dbReference type="PROSITE" id="PS50931"/>
    </source>
</evidence>
<sequence>MDLKRLQYFTAVAEELHFGRAATRLNIAQPPLSRQIAQLEKDLGGLLFDRTRSQIRLTQAGEVLLLRAREILERLDSVNREVALVGKGGAGRLRIAFVGSATHGSLPNLIKSYRSQYPKVELALSAMNNAEQKHALIKREIDIGIARASLGDEEFRSVPLHHEPLILALPDSAPVKAQEVIRLADLKDETFILYPLRPRPSFADDVISVCRKEGFEPGDTVVTQDYQTAISLVAVGVGISIVPQSVSISPRPGVLFRSYDGFNPGTSLSINARRDSCSPHVSSFFDAARKFVFRSELVR</sequence>
<dbReference type="InterPro" id="IPR036390">
    <property type="entry name" value="WH_DNA-bd_sf"/>
</dbReference>
<evidence type="ECO:0000313" key="8">
    <source>
        <dbReference type="Proteomes" id="UP000319298"/>
    </source>
</evidence>
<keyword evidence="4" id="KW-0238">DNA-binding</keyword>
<dbReference type="RefSeq" id="WP_140478934.1">
    <property type="nucleotide sequence ID" value="NZ_CP041090.2"/>
</dbReference>
<evidence type="ECO:0000313" key="7">
    <source>
        <dbReference type="EMBL" id="QDF37495.1"/>
    </source>
</evidence>
<dbReference type="SUPFAM" id="SSF53850">
    <property type="entry name" value="Periplasmic binding protein-like II"/>
    <property type="match status" value="1"/>
</dbReference>
<accession>A0ABX5W2Q2</accession>
<dbReference type="CDD" id="cd08414">
    <property type="entry name" value="PBP2_LTTR_aromatics_like"/>
    <property type="match status" value="1"/>
</dbReference>
<dbReference type="Gene3D" id="3.40.190.10">
    <property type="entry name" value="Periplasmic binding protein-like II"/>
    <property type="match status" value="2"/>
</dbReference>
<dbReference type="InterPro" id="IPR000847">
    <property type="entry name" value="LysR_HTH_N"/>
</dbReference>
<keyword evidence="5" id="KW-0804">Transcription</keyword>